<dbReference type="InterPro" id="IPR029062">
    <property type="entry name" value="Class_I_gatase-like"/>
</dbReference>
<feature type="chain" id="PRO_5014131663" description="Glycoside hydrolase family 42 N-terminal domain-containing protein" evidence="1">
    <location>
        <begin position="20"/>
        <end position="775"/>
    </location>
</feature>
<name>A0A2H5XF36_9BACT</name>
<keyword evidence="1" id="KW-0732">Signal</keyword>
<proteinExistence type="predicted"/>
<dbReference type="SUPFAM" id="SSF51445">
    <property type="entry name" value="(Trans)glycosidases"/>
    <property type="match status" value="1"/>
</dbReference>
<dbReference type="InterPro" id="IPR017853">
    <property type="entry name" value="GH"/>
</dbReference>
<dbReference type="EMBL" id="BEHT01000038">
    <property type="protein sequence ID" value="GBC99808.1"/>
    <property type="molecule type" value="Genomic_DNA"/>
</dbReference>
<protein>
    <recommendedName>
        <fullName evidence="4">Glycoside hydrolase family 42 N-terminal domain-containing protein</fullName>
    </recommendedName>
</protein>
<comment type="caution">
    <text evidence="2">The sequence shown here is derived from an EMBL/GenBank/DDBJ whole genome shotgun (WGS) entry which is preliminary data.</text>
</comment>
<evidence type="ECO:0008006" key="4">
    <source>
        <dbReference type="Google" id="ProtNLM"/>
    </source>
</evidence>
<dbReference type="Proteomes" id="UP000236173">
    <property type="component" value="Unassembled WGS sequence"/>
</dbReference>
<evidence type="ECO:0000256" key="1">
    <source>
        <dbReference type="SAM" id="SignalP"/>
    </source>
</evidence>
<evidence type="ECO:0000313" key="2">
    <source>
        <dbReference type="EMBL" id="GBC99808.1"/>
    </source>
</evidence>
<reference evidence="3" key="1">
    <citation type="submission" date="2017-09" db="EMBL/GenBank/DDBJ databases">
        <title>Metaegenomics of thermophilic ammonia-oxidizing enrichment culture.</title>
        <authorList>
            <person name="Kato S."/>
            <person name="Suzuki K."/>
        </authorList>
    </citation>
    <scope>NUCLEOTIDE SEQUENCE [LARGE SCALE GENOMIC DNA]</scope>
</reference>
<dbReference type="AlphaFoldDB" id="A0A2H5XF36"/>
<accession>A0A2H5XF36</accession>
<organism evidence="2 3">
    <name type="scientific">Candidatus Fervidibacter japonicus</name>
    <dbReference type="NCBI Taxonomy" id="2035412"/>
    <lineage>
        <taxon>Bacteria</taxon>
        <taxon>Candidatus Fervidibacterota</taxon>
        <taxon>Candidatus Fervidibacter</taxon>
    </lineage>
</organism>
<gene>
    <name evidence="2" type="ORF">HRbin17_02339</name>
</gene>
<dbReference type="Gene3D" id="3.40.50.880">
    <property type="match status" value="1"/>
</dbReference>
<dbReference type="Gene3D" id="3.20.20.80">
    <property type="entry name" value="Glycosidases"/>
    <property type="match status" value="1"/>
</dbReference>
<evidence type="ECO:0000313" key="3">
    <source>
        <dbReference type="Proteomes" id="UP000236173"/>
    </source>
</evidence>
<feature type="signal peptide" evidence="1">
    <location>
        <begin position="1"/>
        <end position="19"/>
    </location>
</feature>
<sequence>MRRWAVAFFLAVLAGTVFSAQSQRGQEPFWLMAANGLRNPDDVPLYRQTGMTVLWVTVFYRNDGDLSGYDALLTAADRANLPYIIALDVCPPRSLRPRLRCAPHDADYVAWLRRWLDIVVTHFRTRSNLLGYAVGGAVDESVSYDDAGFALFLQRQYGTLEQLRQTWQLPVQTWQIPQLWALQADDGQSPLRYGRPSLDVALYRWVTLRNLFVLWADELRRRDPQRWLIAGPLTTYRSLAVVPPSYDAIVPYLSPEQAEPDWLTHNCHAVAIARRGGRFRAVPMLTTRLKDGRTVTAETLWRWAVVGAMQGATGFVLSDWSALKENEALRVNVSALAYRLRTEVPADAAPQSQTAILYTPFAEGVLTANGFPLYGFAIAHGNQQAFPLRLGVNEPGSLFWWLRFHPWGTVDSLTPEELTPDFVSRYRMLLAPMPAYLDAPMQMTLANFVQSGGVLVADFGVGAFQSEAPFLAMPRGLWELFGVPLLRQVLFNGQLRTGLTVYAPHALFPDLPAGTELGSPQGSFGIILGFAVGFRAQPWAIALATRTARRALRDSDRSRTVPGPAQIAGLFINPFGRGYALFASTLLWALWSPHDPGFVRFHADLLGRFAPMQVMDLRFPPSAWISPTQRGIWVVNPTAQPMTTRLQVRAPIFYAYNDATVRPLEGVPARQEVSVPLRGGDWVFLRPVAEVAPPTAVQVERLTPEIVTLRLDAPTHTQIALRLITDRYRLSARRHRVTIATPQGTDERTVEPDRWGFVAVDRVPVPSTVTVTPAP</sequence>